<dbReference type="PANTHER" id="PTHR23028">
    <property type="entry name" value="ACETYLTRANSFERASE"/>
    <property type="match status" value="1"/>
</dbReference>
<keyword evidence="3" id="KW-0808">Transferase</keyword>
<feature type="transmembrane region" description="Helical" evidence="1">
    <location>
        <begin position="48"/>
        <end position="68"/>
    </location>
</feature>
<proteinExistence type="predicted"/>
<protein>
    <submittedName>
        <fullName evidence="3">Acyltransferase</fullName>
    </submittedName>
</protein>
<keyword evidence="3" id="KW-0012">Acyltransferase</keyword>
<feature type="transmembrane region" description="Helical" evidence="1">
    <location>
        <begin position="258"/>
        <end position="276"/>
    </location>
</feature>
<feature type="transmembrane region" description="Helical" evidence="1">
    <location>
        <begin position="296"/>
        <end position="315"/>
    </location>
</feature>
<feature type="transmembrane region" description="Helical" evidence="1">
    <location>
        <begin position="230"/>
        <end position="246"/>
    </location>
</feature>
<keyword evidence="1" id="KW-1133">Transmembrane helix</keyword>
<feature type="transmembrane region" description="Helical" evidence="1">
    <location>
        <begin position="321"/>
        <end position="344"/>
    </location>
</feature>
<feature type="transmembrane region" description="Helical" evidence="1">
    <location>
        <begin position="89"/>
        <end position="108"/>
    </location>
</feature>
<evidence type="ECO:0000313" key="3">
    <source>
        <dbReference type="EMBL" id="AXH02451.1"/>
    </source>
</evidence>
<evidence type="ECO:0000259" key="2">
    <source>
        <dbReference type="Pfam" id="PF01757"/>
    </source>
</evidence>
<dbReference type="InterPro" id="IPR050879">
    <property type="entry name" value="Acyltransferase_3"/>
</dbReference>
<dbReference type="Pfam" id="PF01757">
    <property type="entry name" value="Acyl_transf_3"/>
    <property type="match status" value="1"/>
</dbReference>
<name>A0A345IRH9_SERMA</name>
<sequence>MKNNRVESLDYLRGLMALSVVIYHYTSWSMSTGSSVDVIGSEFLLGKLGIYAVSVFYILSGISLAYIYDGRITSTRHVAAFAVKRVFRIFPLFWIAVTGMILFSWLLATVNGQDFDFPYYKAFLNYTLLFGFIEPTAYLSTGAWSIGNELVFYSILCLTYLVSSSYRYIFPAAVLFSIAVGVYFSFDTLDPSLPLSDQWANYINPFNQLFLFMCGAAVGKYAPAIKINKTLLIVTGLLSILAFIFYPVHGDKINLVSGYNRVLISSLCLVFVFTLYKLNPNYDNMLTNALGKLGEISYSIYLMHPIVAIPVTFIVKKVGMPIGLGYVASFFCVIIVGFITFYLVEKPMMRLGANIASWLKRDEIHAHNLVK</sequence>
<dbReference type="InterPro" id="IPR002656">
    <property type="entry name" value="Acyl_transf_3_dom"/>
</dbReference>
<dbReference type="GO" id="GO:0016747">
    <property type="term" value="F:acyltransferase activity, transferring groups other than amino-acyl groups"/>
    <property type="evidence" value="ECO:0007669"/>
    <property type="project" value="InterPro"/>
</dbReference>
<keyword evidence="1" id="KW-0812">Transmembrane</keyword>
<dbReference type="PANTHER" id="PTHR23028:SF53">
    <property type="entry name" value="ACYL_TRANSF_3 DOMAIN-CONTAINING PROTEIN"/>
    <property type="match status" value="1"/>
</dbReference>
<accession>A0A345IRH9</accession>
<reference evidence="3" key="1">
    <citation type="submission" date="2018-06" db="EMBL/GenBank/DDBJ databases">
        <title>SME-4 producing Serratia marcescens from Argentina and comparison with genomes of other SME-producers.</title>
        <authorList>
            <person name="Dabos L."/>
            <person name="Patino Navarrete R."/>
            <person name="Naas T."/>
        </authorList>
    </citation>
    <scope>NUCLEOTIDE SEQUENCE</scope>
    <source>
        <strain evidence="3">S8</strain>
    </source>
</reference>
<feature type="transmembrane region" description="Helical" evidence="1">
    <location>
        <begin position="137"/>
        <end position="161"/>
    </location>
</feature>
<feature type="domain" description="Acyltransferase 3" evidence="2">
    <location>
        <begin position="7"/>
        <end position="343"/>
    </location>
</feature>
<dbReference type="RefSeq" id="WP_121513939.1">
    <property type="nucleotide sequence ID" value="NZ_NTFN01000007.1"/>
</dbReference>
<keyword evidence="1" id="KW-0472">Membrane</keyword>
<dbReference type="GO" id="GO:0000271">
    <property type="term" value="P:polysaccharide biosynthetic process"/>
    <property type="evidence" value="ECO:0007669"/>
    <property type="project" value="TreeGrafter"/>
</dbReference>
<organism evidence="3">
    <name type="scientific">Serratia marcescens</name>
    <dbReference type="NCBI Taxonomy" id="615"/>
    <lineage>
        <taxon>Bacteria</taxon>
        <taxon>Pseudomonadati</taxon>
        <taxon>Pseudomonadota</taxon>
        <taxon>Gammaproteobacteria</taxon>
        <taxon>Enterobacterales</taxon>
        <taxon>Yersiniaceae</taxon>
        <taxon>Serratia</taxon>
    </lineage>
</organism>
<feature type="transmembrane region" description="Helical" evidence="1">
    <location>
        <begin position="168"/>
        <end position="186"/>
    </location>
</feature>
<dbReference type="AlphaFoldDB" id="A0A345IRH9"/>
<feature type="transmembrane region" description="Helical" evidence="1">
    <location>
        <begin position="12"/>
        <end position="28"/>
    </location>
</feature>
<evidence type="ECO:0000256" key="1">
    <source>
        <dbReference type="SAM" id="Phobius"/>
    </source>
</evidence>
<dbReference type="GO" id="GO:0016020">
    <property type="term" value="C:membrane"/>
    <property type="evidence" value="ECO:0007669"/>
    <property type="project" value="TreeGrafter"/>
</dbReference>
<dbReference type="EMBL" id="MH460883">
    <property type="protein sequence ID" value="AXH02451.1"/>
    <property type="molecule type" value="Genomic_DNA"/>
</dbReference>